<evidence type="ECO:0000256" key="3">
    <source>
        <dbReference type="ARBA" id="ARBA00022630"/>
    </source>
</evidence>
<comment type="caution">
    <text evidence="10">The sequence shown here is derived from an EMBL/GenBank/DDBJ whole genome shotgun (WGS) entry which is preliminary data.</text>
</comment>
<dbReference type="GO" id="GO:0005886">
    <property type="term" value="C:plasma membrane"/>
    <property type="evidence" value="ECO:0007669"/>
    <property type="project" value="TreeGrafter"/>
</dbReference>
<dbReference type="Pfam" id="PF02771">
    <property type="entry name" value="Acyl-CoA_dh_N"/>
    <property type="match status" value="1"/>
</dbReference>
<dbReference type="InterPro" id="IPR046373">
    <property type="entry name" value="Acyl-CoA_Oxase/DH_mid-dom_sf"/>
</dbReference>
<feature type="domain" description="Acyl-CoA oxidase/dehydrogenase middle" evidence="8">
    <location>
        <begin position="128"/>
        <end position="223"/>
    </location>
</feature>
<dbReference type="InterPro" id="IPR036250">
    <property type="entry name" value="AcylCo_DH-like_C"/>
</dbReference>
<evidence type="ECO:0000313" key="10">
    <source>
        <dbReference type="EMBL" id="GAO38703.1"/>
    </source>
</evidence>
<dbReference type="PANTHER" id="PTHR43292">
    <property type="entry name" value="ACYL-COA DEHYDROGENASE"/>
    <property type="match status" value="1"/>
</dbReference>
<dbReference type="GO" id="GO:0050660">
    <property type="term" value="F:flavin adenine dinucleotide binding"/>
    <property type="evidence" value="ECO:0007669"/>
    <property type="project" value="InterPro"/>
</dbReference>
<dbReference type="SUPFAM" id="SSF56645">
    <property type="entry name" value="Acyl-CoA dehydrogenase NM domain-like"/>
    <property type="match status" value="1"/>
</dbReference>
<sequence length="382" mass="40777">MFDALQLTRIPAEDEALRGKVRALIAEHVLHRPVTERVRSWMGIDADFSRALGAAGLLGLTLPVDYGGAGRGPFARYVVVEELLAAGASVGLHWIADRQSALVILTFGTEAQKRSYLPRICRGELFFCIGMSEPEAGSDLASVRTGAERTETGWRLTGQKIWTTAAHLCDYAIALVRTSGTAADRHRGLSQFIVDLKAPGVTIRGIEDATGHRDFNELFFDGVELAADALLGEEGAGWAQVNAELAFERSGPERIWSSAVLLDSWIGHLKQAGADEVRTERVGGFMAQLSALRALSIAVTARLAAGEQPVVEASLVKDLGTSFEQAIPAAIADDLGGHPDEAVAPQLRAALIDALALAPAYSLRGGTREILRGIIARGLGLR</sequence>
<dbReference type="FunFam" id="2.40.110.10:FF:000011">
    <property type="entry name" value="Acyl-CoA dehydrogenase FadE34"/>
    <property type="match status" value="1"/>
</dbReference>
<dbReference type="InterPro" id="IPR006091">
    <property type="entry name" value="Acyl-CoA_Oxase/DH_mid-dom"/>
</dbReference>
<dbReference type="Proteomes" id="UP000033202">
    <property type="component" value="Unassembled WGS sequence"/>
</dbReference>
<dbReference type="InterPro" id="IPR006089">
    <property type="entry name" value="Acyl-CoA_DH_CS"/>
</dbReference>
<dbReference type="SUPFAM" id="SSF47203">
    <property type="entry name" value="Acyl-CoA dehydrogenase C-terminal domain-like"/>
    <property type="match status" value="1"/>
</dbReference>
<evidence type="ECO:0000259" key="8">
    <source>
        <dbReference type="Pfam" id="PF02770"/>
    </source>
</evidence>
<evidence type="ECO:0000256" key="5">
    <source>
        <dbReference type="ARBA" id="ARBA00023002"/>
    </source>
</evidence>
<name>A0A0E9MMG8_9SPHN</name>
<keyword evidence="5 6" id="KW-0560">Oxidoreductase</keyword>
<dbReference type="AlphaFoldDB" id="A0A0E9MMG8"/>
<evidence type="ECO:0000256" key="4">
    <source>
        <dbReference type="ARBA" id="ARBA00022827"/>
    </source>
</evidence>
<gene>
    <name evidence="10" type="ORF">SCH01S_19_00070</name>
</gene>
<comment type="cofactor">
    <cofactor evidence="1 6">
        <name>FAD</name>
        <dbReference type="ChEBI" id="CHEBI:57692"/>
    </cofactor>
</comment>
<feature type="domain" description="Acyl-CoA dehydrogenase/oxidase C-terminal" evidence="7">
    <location>
        <begin position="235"/>
        <end position="379"/>
    </location>
</feature>
<dbReference type="InterPro" id="IPR009075">
    <property type="entry name" value="AcylCo_DH/oxidase_C"/>
</dbReference>
<evidence type="ECO:0000259" key="9">
    <source>
        <dbReference type="Pfam" id="PF02771"/>
    </source>
</evidence>
<keyword evidence="3 6" id="KW-0285">Flavoprotein</keyword>
<dbReference type="InterPro" id="IPR009100">
    <property type="entry name" value="AcylCoA_DH/oxidase_NM_dom_sf"/>
</dbReference>
<keyword evidence="11" id="KW-1185">Reference proteome</keyword>
<comment type="similarity">
    <text evidence="2 6">Belongs to the acyl-CoA dehydrogenase family.</text>
</comment>
<dbReference type="RefSeq" id="WP_046347554.1">
    <property type="nucleotide sequence ID" value="NZ_BBWU01000019.1"/>
</dbReference>
<dbReference type="PROSITE" id="PS00072">
    <property type="entry name" value="ACYL_COA_DH_1"/>
    <property type="match status" value="1"/>
</dbReference>
<dbReference type="Pfam" id="PF00441">
    <property type="entry name" value="Acyl-CoA_dh_1"/>
    <property type="match status" value="1"/>
</dbReference>
<dbReference type="Gene3D" id="1.10.540.10">
    <property type="entry name" value="Acyl-CoA dehydrogenase/oxidase, N-terminal domain"/>
    <property type="match status" value="1"/>
</dbReference>
<dbReference type="STRING" id="1219043.SCH01S_19_00070"/>
<dbReference type="PANTHER" id="PTHR43292:SF4">
    <property type="entry name" value="ACYL-COA DEHYDROGENASE FADE34"/>
    <property type="match status" value="1"/>
</dbReference>
<proteinExistence type="inferred from homology"/>
<evidence type="ECO:0000313" key="11">
    <source>
        <dbReference type="Proteomes" id="UP000033202"/>
    </source>
</evidence>
<dbReference type="OrthoDB" id="9780544at2"/>
<dbReference type="Pfam" id="PF02770">
    <property type="entry name" value="Acyl-CoA_dh_M"/>
    <property type="match status" value="1"/>
</dbReference>
<dbReference type="EMBL" id="BBWU01000019">
    <property type="protein sequence ID" value="GAO38703.1"/>
    <property type="molecule type" value="Genomic_DNA"/>
</dbReference>
<dbReference type="InterPro" id="IPR037069">
    <property type="entry name" value="AcylCoA_DH/ox_N_sf"/>
</dbReference>
<evidence type="ECO:0000256" key="1">
    <source>
        <dbReference type="ARBA" id="ARBA00001974"/>
    </source>
</evidence>
<reference evidence="10 11" key="1">
    <citation type="submission" date="2015-04" db="EMBL/GenBank/DDBJ databases">
        <title>Whole genome shotgun sequence of Sphingomonas changbaiensis NBRC 104936.</title>
        <authorList>
            <person name="Katano-Makiyama Y."/>
            <person name="Hosoyama A."/>
            <person name="Hashimoto M."/>
            <person name="Noguchi M."/>
            <person name="Tsuchikane K."/>
            <person name="Ohji S."/>
            <person name="Yamazoe A."/>
            <person name="Ichikawa N."/>
            <person name="Kimura A."/>
            <person name="Fujita N."/>
        </authorList>
    </citation>
    <scope>NUCLEOTIDE SEQUENCE [LARGE SCALE GENOMIC DNA]</scope>
    <source>
        <strain evidence="10 11">NBRC 104936</strain>
    </source>
</reference>
<feature type="domain" description="Acyl-CoA dehydrogenase/oxidase N-terminal" evidence="9">
    <location>
        <begin position="12"/>
        <end position="124"/>
    </location>
</feature>
<dbReference type="GO" id="GO:0003995">
    <property type="term" value="F:acyl-CoA dehydrogenase activity"/>
    <property type="evidence" value="ECO:0007669"/>
    <property type="project" value="InterPro"/>
</dbReference>
<keyword evidence="4 6" id="KW-0274">FAD</keyword>
<dbReference type="InterPro" id="IPR052161">
    <property type="entry name" value="Mycobact_Acyl-CoA_DH"/>
</dbReference>
<protein>
    <submittedName>
        <fullName evidence="10">Putative acyl-CoA dehydrogenase</fullName>
    </submittedName>
</protein>
<dbReference type="Gene3D" id="2.40.110.10">
    <property type="entry name" value="Butyryl-CoA Dehydrogenase, subunit A, domain 2"/>
    <property type="match status" value="1"/>
</dbReference>
<evidence type="ECO:0000256" key="2">
    <source>
        <dbReference type="ARBA" id="ARBA00009347"/>
    </source>
</evidence>
<evidence type="ECO:0000259" key="7">
    <source>
        <dbReference type="Pfam" id="PF00441"/>
    </source>
</evidence>
<organism evidence="10 11">
    <name type="scientific">Sphingomonas changbaiensis NBRC 104936</name>
    <dbReference type="NCBI Taxonomy" id="1219043"/>
    <lineage>
        <taxon>Bacteria</taxon>
        <taxon>Pseudomonadati</taxon>
        <taxon>Pseudomonadota</taxon>
        <taxon>Alphaproteobacteria</taxon>
        <taxon>Sphingomonadales</taxon>
        <taxon>Sphingomonadaceae</taxon>
        <taxon>Sphingomonas</taxon>
    </lineage>
</organism>
<accession>A0A0E9MMG8</accession>
<dbReference type="InterPro" id="IPR013786">
    <property type="entry name" value="AcylCoA_DH/ox_N"/>
</dbReference>
<evidence type="ECO:0000256" key="6">
    <source>
        <dbReference type="RuleBase" id="RU362125"/>
    </source>
</evidence>
<dbReference type="Gene3D" id="1.20.140.10">
    <property type="entry name" value="Butyryl-CoA Dehydrogenase, subunit A, domain 3"/>
    <property type="match status" value="1"/>
</dbReference>